<gene>
    <name evidence="7" type="ORF">K503DRAFT_687903</name>
</gene>
<dbReference type="Pfam" id="PF07690">
    <property type="entry name" value="MFS_1"/>
    <property type="match status" value="1"/>
</dbReference>
<dbReference type="AlphaFoldDB" id="A0A1B7N5Z6"/>
<evidence type="ECO:0000313" key="7">
    <source>
        <dbReference type="EMBL" id="OAX40253.1"/>
    </source>
</evidence>
<dbReference type="Gene3D" id="1.20.1250.20">
    <property type="entry name" value="MFS general substrate transporter like domains"/>
    <property type="match status" value="1"/>
</dbReference>
<dbReference type="PANTHER" id="PTHR23502">
    <property type="entry name" value="MAJOR FACILITATOR SUPERFAMILY"/>
    <property type="match status" value="1"/>
</dbReference>
<keyword evidence="4 5" id="KW-0472">Membrane</keyword>
<dbReference type="PROSITE" id="PS50850">
    <property type="entry name" value="MFS"/>
    <property type="match status" value="1"/>
</dbReference>
<dbReference type="InterPro" id="IPR036259">
    <property type="entry name" value="MFS_trans_sf"/>
</dbReference>
<keyword evidence="3 5" id="KW-1133">Transmembrane helix</keyword>
<feature type="transmembrane region" description="Helical" evidence="5">
    <location>
        <begin position="123"/>
        <end position="144"/>
    </location>
</feature>
<accession>A0A1B7N5Z6</accession>
<dbReference type="OrthoDB" id="9986881at2759"/>
<dbReference type="FunFam" id="1.20.1250.20:FF:000011">
    <property type="entry name" value="MFS multidrug transporter, putative"/>
    <property type="match status" value="1"/>
</dbReference>
<name>A0A1B7N5Z6_9AGAM</name>
<dbReference type="InterPro" id="IPR011701">
    <property type="entry name" value="MFS"/>
</dbReference>
<evidence type="ECO:0000256" key="4">
    <source>
        <dbReference type="ARBA" id="ARBA00023136"/>
    </source>
</evidence>
<dbReference type="GO" id="GO:0022857">
    <property type="term" value="F:transmembrane transporter activity"/>
    <property type="evidence" value="ECO:0007669"/>
    <property type="project" value="InterPro"/>
</dbReference>
<feature type="transmembrane region" description="Helical" evidence="5">
    <location>
        <begin position="98"/>
        <end position="117"/>
    </location>
</feature>
<evidence type="ECO:0000256" key="5">
    <source>
        <dbReference type="SAM" id="Phobius"/>
    </source>
</evidence>
<feature type="transmembrane region" description="Helical" evidence="5">
    <location>
        <begin position="357"/>
        <end position="378"/>
    </location>
</feature>
<feature type="transmembrane region" description="Helical" evidence="5">
    <location>
        <begin position="30"/>
        <end position="47"/>
    </location>
</feature>
<feature type="transmembrane region" description="Helical" evidence="5">
    <location>
        <begin position="156"/>
        <end position="176"/>
    </location>
</feature>
<feature type="domain" description="Major facilitator superfamily (MFS) profile" evidence="6">
    <location>
        <begin position="32"/>
        <end position="489"/>
    </location>
</feature>
<keyword evidence="2 5" id="KW-0812">Transmembrane</keyword>
<proteinExistence type="predicted"/>
<evidence type="ECO:0000259" key="6">
    <source>
        <dbReference type="PROSITE" id="PS50850"/>
    </source>
</evidence>
<dbReference type="CDD" id="cd17323">
    <property type="entry name" value="MFS_Tpo1_MDR_like"/>
    <property type="match status" value="1"/>
</dbReference>
<dbReference type="GO" id="GO:0005886">
    <property type="term" value="C:plasma membrane"/>
    <property type="evidence" value="ECO:0007669"/>
    <property type="project" value="TreeGrafter"/>
</dbReference>
<evidence type="ECO:0000256" key="1">
    <source>
        <dbReference type="ARBA" id="ARBA00004141"/>
    </source>
</evidence>
<feature type="transmembrane region" description="Helical" evidence="5">
    <location>
        <begin position="317"/>
        <end position="336"/>
    </location>
</feature>
<dbReference type="EMBL" id="KV448219">
    <property type="protein sequence ID" value="OAX40253.1"/>
    <property type="molecule type" value="Genomic_DNA"/>
</dbReference>
<feature type="transmembrane region" description="Helical" evidence="5">
    <location>
        <begin position="67"/>
        <end position="86"/>
    </location>
</feature>
<feature type="transmembrane region" description="Helical" evidence="5">
    <location>
        <begin position="261"/>
        <end position="280"/>
    </location>
</feature>
<keyword evidence="8" id="KW-1185">Reference proteome</keyword>
<evidence type="ECO:0000313" key="8">
    <source>
        <dbReference type="Proteomes" id="UP000092154"/>
    </source>
</evidence>
<dbReference type="PANTHER" id="PTHR23502:SF173">
    <property type="entry name" value="MFS-MULTIDRUG-RESISTANCE TRANSPORTER-RELATED"/>
    <property type="match status" value="1"/>
</dbReference>
<reference evidence="7 8" key="1">
    <citation type="submission" date="2016-06" db="EMBL/GenBank/DDBJ databases">
        <title>Comparative genomics of the ectomycorrhizal sister species Rhizopogon vinicolor and Rhizopogon vesiculosus (Basidiomycota: Boletales) reveals a divergence of the mating type B locus.</title>
        <authorList>
            <consortium name="DOE Joint Genome Institute"/>
            <person name="Mujic A.B."/>
            <person name="Kuo A."/>
            <person name="Tritt A."/>
            <person name="Lipzen A."/>
            <person name="Chen C."/>
            <person name="Johnson J."/>
            <person name="Sharma A."/>
            <person name="Barry K."/>
            <person name="Grigoriev I.V."/>
            <person name="Spatafora J.W."/>
        </authorList>
    </citation>
    <scope>NUCLEOTIDE SEQUENCE [LARGE SCALE GENOMIC DNA]</scope>
    <source>
        <strain evidence="7 8">AM-OR11-026</strain>
    </source>
</reference>
<dbReference type="STRING" id="1314800.A0A1B7N5Z6"/>
<organism evidence="7 8">
    <name type="scientific">Rhizopogon vinicolor AM-OR11-026</name>
    <dbReference type="NCBI Taxonomy" id="1314800"/>
    <lineage>
        <taxon>Eukaryota</taxon>
        <taxon>Fungi</taxon>
        <taxon>Dikarya</taxon>
        <taxon>Basidiomycota</taxon>
        <taxon>Agaricomycotina</taxon>
        <taxon>Agaricomycetes</taxon>
        <taxon>Agaricomycetidae</taxon>
        <taxon>Boletales</taxon>
        <taxon>Suillineae</taxon>
        <taxon>Rhizopogonaceae</taxon>
        <taxon>Rhizopogon</taxon>
    </lineage>
</organism>
<dbReference type="FunCoup" id="A0A1B7N5Z6">
    <property type="interactions" value="134"/>
</dbReference>
<evidence type="ECO:0000256" key="3">
    <source>
        <dbReference type="ARBA" id="ARBA00022989"/>
    </source>
</evidence>
<dbReference type="Proteomes" id="UP000092154">
    <property type="component" value="Unassembled WGS sequence"/>
</dbReference>
<comment type="subcellular location">
    <subcellularLocation>
        <location evidence="1">Membrane</location>
        <topology evidence="1">Multi-pass membrane protein</topology>
    </subcellularLocation>
</comment>
<evidence type="ECO:0000256" key="2">
    <source>
        <dbReference type="ARBA" id="ARBA00022692"/>
    </source>
</evidence>
<dbReference type="SUPFAM" id="SSF103473">
    <property type="entry name" value="MFS general substrate transporter"/>
    <property type="match status" value="1"/>
</dbReference>
<feature type="transmembrane region" description="Helical" evidence="5">
    <location>
        <begin position="452"/>
        <end position="471"/>
    </location>
</feature>
<dbReference type="InterPro" id="IPR020846">
    <property type="entry name" value="MFS_dom"/>
</dbReference>
<protein>
    <submittedName>
        <fullName evidence="7">MFS general substrate transporter</fullName>
    </submittedName>
</protein>
<sequence length="489" mass="54168">MAEVTIDPYIVQFAPDDKENPKNWSRRRRWYLTYLAALLAFNATFALSAPSGIATQLMVGFKLSEELAALTISLFVAGYCVGPLLWGPLSEQYGRRPIFLVTFPIYVCFQVGCALSKNAASIIIFRLLSGLFAAAPLTNSVAIISDIWDAKTRGKALILFALAPFVGPALSTSHVAQSGTSWPWMFWVLAIFAVVCIVFIYFSLPETYAPIILLQKAKQLRLKTGDERYRAPLELIQKKQLRKRLEETLARPFKILVCEPMLIAVTIYMSFVYGCIYLLFEAYPVVFTEGHHFQPGKSVATFRHGCVDFPPLGSFGLAFLPLVAGSVLGVIGYLLIFNPRYEAAMDRRKAGLVSPEIRLNLAISGAPLFAITFFWFGWTSYPSISYWAPMMAGVFMGLSSIWIFLSLFNYIIDVYLFAAASALAANTVIRSAAGAGFPLFATQMYTALDPRWASTVLGCVACLMIPIPIVLKRYGPTLRAKSRFAPSLT</sequence>
<feature type="transmembrane region" description="Helical" evidence="5">
    <location>
        <begin position="182"/>
        <end position="204"/>
    </location>
</feature>
<feature type="transmembrane region" description="Helical" evidence="5">
    <location>
        <begin position="415"/>
        <end position="440"/>
    </location>
</feature>
<feature type="transmembrane region" description="Helical" evidence="5">
    <location>
        <begin position="384"/>
        <end position="408"/>
    </location>
</feature>
<dbReference type="InParanoid" id="A0A1B7N5Z6"/>